<dbReference type="Gene3D" id="3.30.460.10">
    <property type="entry name" value="Beta Polymerase, domain 2"/>
    <property type="match status" value="1"/>
</dbReference>
<feature type="domain" description="Poly(A) RNA polymerase mitochondrial-like central palm" evidence="11">
    <location>
        <begin position="1125"/>
        <end position="1266"/>
    </location>
</feature>
<dbReference type="STRING" id="112268.A0A182VW86"/>
<feature type="region of interest" description="Disordered" evidence="9">
    <location>
        <begin position="708"/>
        <end position="824"/>
    </location>
</feature>
<feature type="region of interest" description="Disordered" evidence="9">
    <location>
        <begin position="333"/>
        <end position="354"/>
    </location>
</feature>
<keyword evidence="4" id="KW-0963">Cytoplasm</keyword>
<feature type="compositionally biased region" description="Low complexity" evidence="9">
    <location>
        <begin position="806"/>
        <end position="824"/>
    </location>
</feature>
<feature type="region of interest" description="Disordered" evidence="9">
    <location>
        <begin position="862"/>
        <end position="881"/>
    </location>
</feature>
<keyword evidence="7" id="KW-0460">Magnesium</keyword>
<accession>A0A182VW86</accession>
<feature type="compositionally biased region" description="Low complexity" evidence="9">
    <location>
        <begin position="667"/>
        <end position="676"/>
    </location>
</feature>
<keyword evidence="5" id="KW-0808">Transferase</keyword>
<feature type="compositionally biased region" description="Low complexity" evidence="9">
    <location>
        <begin position="872"/>
        <end position="881"/>
    </location>
</feature>
<evidence type="ECO:0000256" key="3">
    <source>
        <dbReference type="ARBA" id="ARBA00004496"/>
    </source>
</evidence>
<dbReference type="GO" id="GO:0031123">
    <property type="term" value="P:RNA 3'-end processing"/>
    <property type="evidence" value="ECO:0007669"/>
    <property type="project" value="TreeGrafter"/>
</dbReference>
<organism evidence="12 13">
    <name type="scientific">Anopheles minimus</name>
    <dbReference type="NCBI Taxonomy" id="112268"/>
    <lineage>
        <taxon>Eukaryota</taxon>
        <taxon>Metazoa</taxon>
        <taxon>Ecdysozoa</taxon>
        <taxon>Arthropoda</taxon>
        <taxon>Hexapoda</taxon>
        <taxon>Insecta</taxon>
        <taxon>Pterygota</taxon>
        <taxon>Neoptera</taxon>
        <taxon>Endopterygota</taxon>
        <taxon>Diptera</taxon>
        <taxon>Nematocera</taxon>
        <taxon>Culicoidea</taxon>
        <taxon>Culicidae</taxon>
        <taxon>Anophelinae</taxon>
        <taxon>Anopheles</taxon>
    </lineage>
</organism>
<comment type="cofactor">
    <cofactor evidence="1">
        <name>Mn(2+)</name>
        <dbReference type="ChEBI" id="CHEBI:29035"/>
    </cofactor>
</comment>
<evidence type="ECO:0000256" key="6">
    <source>
        <dbReference type="ARBA" id="ARBA00022723"/>
    </source>
</evidence>
<dbReference type="Pfam" id="PF22600">
    <property type="entry name" value="MTPAP-like_central"/>
    <property type="match status" value="1"/>
</dbReference>
<feature type="region of interest" description="Disordered" evidence="9">
    <location>
        <begin position="174"/>
        <end position="198"/>
    </location>
</feature>
<dbReference type="VEuPathDB" id="VectorBase:AMIN002335"/>
<feature type="region of interest" description="Disordered" evidence="9">
    <location>
        <begin position="440"/>
        <end position="462"/>
    </location>
</feature>
<dbReference type="GO" id="GO:1990817">
    <property type="term" value="F:poly(A) RNA polymerase activity"/>
    <property type="evidence" value="ECO:0007669"/>
    <property type="project" value="TreeGrafter"/>
</dbReference>
<feature type="compositionally biased region" description="Polar residues" evidence="9">
    <location>
        <begin position="713"/>
        <end position="741"/>
    </location>
</feature>
<reference evidence="12" key="2">
    <citation type="submission" date="2020-05" db="UniProtKB">
        <authorList>
            <consortium name="EnsemblMetazoa"/>
        </authorList>
    </citation>
    <scope>IDENTIFICATION</scope>
    <source>
        <strain evidence="12">MINIMUS1</strain>
    </source>
</reference>
<evidence type="ECO:0000259" key="11">
    <source>
        <dbReference type="Pfam" id="PF22600"/>
    </source>
</evidence>
<feature type="compositionally biased region" description="Basic residues" evidence="9">
    <location>
        <begin position="677"/>
        <end position="693"/>
    </location>
</feature>
<feature type="compositionally biased region" description="Polar residues" evidence="9">
    <location>
        <begin position="265"/>
        <end position="275"/>
    </location>
</feature>
<feature type="compositionally biased region" description="Polar residues" evidence="9">
    <location>
        <begin position="1012"/>
        <end position="1040"/>
    </location>
</feature>
<feature type="region of interest" description="Disordered" evidence="9">
    <location>
        <begin position="110"/>
        <end position="131"/>
    </location>
</feature>
<feature type="compositionally biased region" description="Polar residues" evidence="9">
    <location>
        <begin position="53"/>
        <end position="63"/>
    </location>
</feature>
<evidence type="ECO:0000256" key="9">
    <source>
        <dbReference type="SAM" id="MobiDB-lite"/>
    </source>
</evidence>
<evidence type="ECO:0000256" key="8">
    <source>
        <dbReference type="ARBA" id="ARBA00038491"/>
    </source>
</evidence>
<evidence type="ECO:0000256" key="4">
    <source>
        <dbReference type="ARBA" id="ARBA00022490"/>
    </source>
</evidence>
<dbReference type="SUPFAM" id="SSF81631">
    <property type="entry name" value="PAP/OAS1 substrate-binding domain"/>
    <property type="match status" value="1"/>
</dbReference>
<evidence type="ECO:0000313" key="12">
    <source>
        <dbReference type="EnsemblMetazoa" id="AMIN002335-PA"/>
    </source>
</evidence>
<dbReference type="InterPro" id="IPR002058">
    <property type="entry name" value="PAP_assoc"/>
</dbReference>
<feature type="compositionally biased region" description="Basic and acidic residues" evidence="9">
    <location>
        <begin position="25"/>
        <end position="39"/>
    </location>
</feature>
<sequence>MSISLCITNPCGTPKQSPQAASSMMDRDPPTGDSGEKMKNSHKTYRKAVMPPLQSTTGSTMFGSNKSKKCYNSSNRKKQQIIDKLKMWNVNIAPSGLDKSEDELSTVSAVTNQSKESFEPTGSGSLNLEQDNTSISVEELIKASSKKKAQKANNKCNPEEMVAHSLSKLTIAKLDRDTASNPKEHSEKKPARSFEHAPEGMIVRDDVHIHASSAHLTNTLTSSTTEQSSGCSGELTSKSASLPEPQPSSFAMKGSDQKHSHKSYVRSSAISNTGGVSAAPTYSEMPTSGTRNGKDHVTVSKQSRVSVISLMLQGNAEQNESLRLDHFADNVSSASSSSTLPKSVHPNHHVGQHHTSYIPTLGVQHPPKQQALINRPDHHHSVQPNTNTSPHHYSFDFLRDVGLKMSLGANNASSGELSMYRGSSQANYNFTQQFQQHMMQHHQNNQLQQQNHASRQTTHQPQQLLQLHQIMPQQPQYNRSPNVYGSGDEMAAQHCAIHDPQAFANYALLNAATEGQNQTANGGKGYDLSSCLFNQNGGAVPSQHQVTHYKQLLEQPQQHNVQMHNYHQNNNYQYHNRNAVSYASQGSGRVIGTVVGREDGGRNGTNGKKFWNTHGKGKNNSNPANGGSKHQFNKVQSIGYGYRKNYQHYYNHPANGGNHYYEHIPIQQQQQPQQQQQHHHHQQQQSHHHHKHWHRNLVYVRGYDRGHGAVSSHEYTNGNQHQEVEQTSVNPHSASTNSPEGNNLEEDINNSNEIQENGVNEPTTCQEPLINGASREEEKDTEKSNSSELHEERVYGSRKLCNVPRSSSSSSVVSIPSTESSVISCNTSHLESTVANGGHDYESDSSHSSDYREGTFRYSKYSDTNDNKAFRSSSSTSSGTSSSSAYLALSEFVPSAPASLHASTAGLVGEFIVRSQSFHGSHQNLMAYANGGNVGDGNPPVGSPKGCPRTVTGTQSVPVFGELFGNHSQTNSIQFVNSQSTAKFGSSSSLELALQTAAISSSSSSSLSASSVPPNDFQSMQSGHPKTRSQSGRTSPTNTIVPYRSHRSTVGGSSVSFPTNTKAQLSNKNGTGRKNLQAAVSYAHRSSVPGDYQPTPADRFILRANEVEMKIPPDALTNGSIWDNLSRGIWERFVGAQQTEEKYVQKMELWRDLYSSIKKGFPKYSLYLVGSTISGFGADSSDVDMCLVSRSSPSCYDHRLEALFSLSLVKEYFMNMPSSSFSEFSLIQAKVPILRFQDGKNGIEVDLNFNNCVGIRNTHLLHCYSQMDWRVRPLVLMVKLWAQHHNINDAKNMTISSYSLVLMVIHFLQCGASPPILPCLHAMYPEKFMKIVDIHNIEMIERIEPYQTDNKESLGELMLNFLEYYTKFDYEHYAISVRTSSIIPVEECRLARSYKNDPHHWKHLCIEEPFDYTNTARSVFDGEVFEQIKSTFATSWQMLKDSKHVNALFGEPLFTPVTSTLSITS</sequence>
<feature type="region of interest" description="Disordered" evidence="9">
    <location>
        <begin position="1004"/>
        <end position="1071"/>
    </location>
</feature>
<dbReference type="GO" id="GO:0046872">
    <property type="term" value="F:metal ion binding"/>
    <property type="evidence" value="ECO:0007669"/>
    <property type="project" value="UniProtKB-KW"/>
</dbReference>
<name>A0A182VW86_9DIPT</name>
<feature type="region of interest" description="Disordered" evidence="9">
    <location>
        <begin position="1"/>
        <end position="75"/>
    </location>
</feature>
<feature type="compositionally biased region" description="Polar residues" evidence="9">
    <location>
        <begin position="1"/>
        <end position="22"/>
    </location>
</feature>
<feature type="region of interest" description="Disordered" evidence="9">
    <location>
        <begin position="667"/>
        <end position="693"/>
    </location>
</feature>
<dbReference type="SUPFAM" id="SSF81301">
    <property type="entry name" value="Nucleotidyltransferase"/>
    <property type="match status" value="1"/>
</dbReference>
<evidence type="ECO:0000256" key="7">
    <source>
        <dbReference type="ARBA" id="ARBA00022842"/>
    </source>
</evidence>
<reference evidence="13" key="1">
    <citation type="submission" date="2013-03" db="EMBL/GenBank/DDBJ databases">
        <title>The Genome Sequence of Anopheles minimus MINIMUS1.</title>
        <authorList>
            <consortium name="The Broad Institute Genomics Platform"/>
            <person name="Neafsey D.E."/>
            <person name="Walton C."/>
            <person name="Walker B."/>
            <person name="Young S.K."/>
            <person name="Zeng Q."/>
            <person name="Gargeya S."/>
            <person name="Fitzgerald M."/>
            <person name="Haas B."/>
            <person name="Abouelleil A."/>
            <person name="Allen A.W."/>
            <person name="Alvarado L."/>
            <person name="Arachchi H.M."/>
            <person name="Berlin A.M."/>
            <person name="Chapman S.B."/>
            <person name="Gainer-Dewar J."/>
            <person name="Goldberg J."/>
            <person name="Griggs A."/>
            <person name="Gujja S."/>
            <person name="Hansen M."/>
            <person name="Howarth C."/>
            <person name="Imamovic A."/>
            <person name="Ireland A."/>
            <person name="Larimer J."/>
            <person name="McCowan C."/>
            <person name="Murphy C."/>
            <person name="Pearson M."/>
            <person name="Poon T.W."/>
            <person name="Priest M."/>
            <person name="Roberts A."/>
            <person name="Saif S."/>
            <person name="Shea T."/>
            <person name="Sisk P."/>
            <person name="Sykes S."/>
            <person name="Wortman J."/>
            <person name="Nusbaum C."/>
            <person name="Birren B."/>
        </authorList>
    </citation>
    <scope>NUCLEOTIDE SEQUENCE [LARGE SCALE GENOMIC DNA]</scope>
    <source>
        <strain evidence="13">MINIMUS1</strain>
    </source>
</reference>
<comment type="similarity">
    <text evidence="8">Belongs to the DNA polymerase type-B-like family. GLD2 subfamily.</text>
</comment>
<dbReference type="EnsemblMetazoa" id="AMIN002335-RA">
    <property type="protein sequence ID" value="AMIN002335-PA"/>
    <property type="gene ID" value="AMIN002335"/>
</dbReference>
<comment type="cofactor">
    <cofactor evidence="2">
        <name>Mg(2+)</name>
        <dbReference type="ChEBI" id="CHEBI:18420"/>
    </cofactor>
</comment>
<dbReference type="GO" id="GO:0005737">
    <property type="term" value="C:cytoplasm"/>
    <property type="evidence" value="ECO:0007669"/>
    <property type="project" value="UniProtKB-SubCell"/>
</dbReference>
<evidence type="ECO:0000259" key="10">
    <source>
        <dbReference type="Pfam" id="PF03828"/>
    </source>
</evidence>
<dbReference type="CDD" id="cd05402">
    <property type="entry name" value="NT_PAP_TUTase"/>
    <property type="match status" value="1"/>
</dbReference>
<feature type="compositionally biased region" description="Basic and acidic residues" evidence="9">
    <location>
        <begin position="774"/>
        <end position="795"/>
    </location>
</feature>
<dbReference type="Gene3D" id="1.10.1410.10">
    <property type="match status" value="1"/>
</dbReference>
<feature type="compositionally biased region" description="Polar residues" evidence="9">
    <location>
        <begin position="217"/>
        <end position="240"/>
    </location>
</feature>
<feature type="region of interest" description="Disordered" evidence="9">
    <location>
        <begin position="595"/>
        <end position="632"/>
    </location>
</feature>
<dbReference type="PANTHER" id="PTHR12271:SF40">
    <property type="entry name" value="POLY(A) RNA POLYMERASE GLD2"/>
    <property type="match status" value="1"/>
</dbReference>
<dbReference type="InterPro" id="IPR054708">
    <property type="entry name" value="MTPAP-like_central"/>
</dbReference>
<keyword evidence="13" id="KW-1185">Reference proteome</keyword>
<feature type="compositionally biased region" description="Polar residues" evidence="9">
    <location>
        <begin position="618"/>
        <end position="632"/>
    </location>
</feature>
<proteinExistence type="inferred from homology"/>
<feature type="compositionally biased region" description="Polar residues" evidence="9">
    <location>
        <begin position="749"/>
        <end position="766"/>
    </location>
</feature>
<evidence type="ECO:0000256" key="1">
    <source>
        <dbReference type="ARBA" id="ARBA00001936"/>
    </source>
</evidence>
<dbReference type="Proteomes" id="UP000075920">
    <property type="component" value="Unassembled WGS sequence"/>
</dbReference>
<comment type="subcellular location">
    <subcellularLocation>
        <location evidence="3">Cytoplasm</location>
    </subcellularLocation>
</comment>
<keyword evidence="6" id="KW-0479">Metal-binding</keyword>
<feature type="domain" description="PAP-associated" evidence="10">
    <location>
        <begin position="1353"/>
        <end position="1414"/>
    </location>
</feature>
<feature type="compositionally biased region" description="Polar residues" evidence="9">
    <location>
        <begin position="1048"/>
        <end position="1071"/>
    </location>
</feature>
<evidence type="ECO:0000256" key="5">
    <source>
        <dbReference type="ARBA" id="ARBA00022679"/>
    </source>
</evidence>
<evidence type="ECO:0000313" key="13">
    <source>
        <dbReference type="Proteomes" id="UP000075920"/>
    </source>
</evidence>
<feature type="region of interest" description="Disordered" evidence="9">
    <location>
        <begin position="217"/>
        <end position="297"/>
    </location>
</feature>
<protein>
    <submittedName>
        <fullName evidence="12">Uncharacterized protein</fullName>
    </submittedName>
</protein>
<dbReference type="InterPro" id="IPR043519">
    <property type="entry name" value="NT_sf"/>
</dbReference>
<evidence type="ECO:0000256" key="2">
    <source>
        <dbReference type="ARBA" id="ARBA00001946"/>
    </source>
</evidence>
<dbReference type="Pfam" id="PF03828">
    <property type="entry name" value="PAP_assoc"/>
    <property type="match status" value="1"/>
</dbReference>
<dbReference type="PANTHER" id="PTHR12271">
    <property type="entry name" value="POLY A POLYMERASE CID PAP -RELATED"/>
    <property type="match status" value="1"/>
</dbReference>